<dbReference type="CDD" id="cd00751">
    <property type="entry name" value="thiolase"/>
    <property type="match status" value="1"/>
</dbReference>
<proteinExistence type="inferred from homology"/>
<feature type="domain" description="Thiolase N-terminal" evidence="6">
    <location>
        <begin position="5"/>
        <end position="261"/>
    </location>
</feature>
<keyword evidence="3 5" id="KW-0012">Acyltransferase</keyword>
<dbReference type="Proteomes" id="UP000035909">
    <property type="component" value="Unassembled WGS sequence"/>
</dbReference>
<evidence type="ECO:0000256" key="1">
    <source>
        <dbReference type="ARBA" id="ARBA00010982"/>
    </source>
</evidence>
<evidence type="ECO:0000313" key="9">
    <source>
        <dbReference type="Proteomes" id="UP000035909"/>
    </source>
</evidence>
<dbReference type="SUPFAM" id="SSF53901">
    <property type="entry name" value="Thiolase-like"/>
    <property type="match status" value="2"/>
</dbReference>
<dbReference type="InterPro" id="IPR016039">
    <property type="entry name" value="Thiolase-like"/>
</dbReference>
<feature type="active site" description="Proton acceptor" evidence="4">
    <location>
        <position position="348"/>
    </location>
</feature>
<feature type="active site" description="Acyl-thioester intermediate" evidence="4">
    <location>
        <position position="89"/>
    </location>
</feature>
<protein>
    <submittedName>
        <fullName evidence="8">Acetyl-CoA acetyltransferase</fullName>
        <ecNumber evidence="8">2.3.1.9</ecNumber>
    </submittedName>
</protein>
<dbReference type="STRING" id="320778.ABT57_13640"/>
<accession>A0A0J1K0A5</accession>
<comment type="caution">
    <text evidence="8">The sequence shown here is derived from an EMBL/GenBank/DDBJ whole genome shotgun (WGS) entry which is preliminary data.</text>
</comment>
<keyword evidence="9" id="KW-1185">Reference proteome</keyword>
<organism evidence="8 9">
    <name type="scientific">Photobacterium ganghwense</name>
    <dbReference type="NCBI Taxonomy" id="320778"/>
    <lineage>
        <taxon>Bacteria</taxon>
        <taxon>Pseudomonadati</taxon>
        <taxon>Pseudomonadota</taxon>
        <taxon>Gammaproteobacteria</taxon>
        <taxon>Vibrionales</taxon>
        <taxon>Vibrionaceae</taxon>
        <taxon>Photobacterium</taxon>
    </lineage>
</organism>
<evidence type="ECO:0000256" key="3">
    <source>
        <dbReference type="ARBA" id="ARBA00023315"/>
    </source>
</evidence>
<dbReference type="InterPro" id="IPR020616">
    <property type="entry name" value="Thiolase_N"/>
</dbReference>
<gene>
    <name evidence="8" type="ORF">ABT57_13640</name>
</gene>
<dbReference type="NCBIfam" id="TIGR01930">
    <property type="entry name" value="AcCoA-C-Actrans"/>
    <property type="match status" value="1"/>
</dbReference>
<dbReference type="OrthoDB" id="8951704at2"/>
<evidence type="ECO:0000256" key="2">
    <source>
        <dbReference type="ARBA" id="ARBA00022679"/>
    </source>
</evidence>
<dbReference type="GO" id="GO:0003985">
    <property type="term" value="F:acetyl-CoA C-acetyltransferase activity"/>
    <property type="evidence" value="ECO:0007669"/>
    <property type="project" value="UniProtKB-EC"/>
</dbReference>
<dbReference type="PANTHER" id="PTHR18919">
    <property type="entry name" value="ACETYL-COA C-ACYLTRANSFERASE"/>
    <property type="match status" value="1"/>
</dbReference>
<sequence length="402" mass="42135">MDREVWVIAATRTPIGSFQGVLSGKTATQLGSDAIAGALNKAEMTADGVNEVIMGNVLTAGCGQAPARQASLGAGIPQSVGCTTINKVCGSGMKAVMLGADSILLGRNQTVVAGGMESMSNAPYLQTKARTGLRLGHATLHDHMFLDGLQDAYEGKLMGVYAQRVADELHYSRASMDKWALKSVERALVAQEMGWFDEEIVPVTIETRQGSHQVSTDEHPNEINVEKISQLKPAFDPQGTVTAANSSSISDGAAALILMDSEAAKQQGFRPLAVIKGHSTSARSPAEFTIAPVDAVKQLLTDLKWSAGEVDSWEINEAFAVVTQIAVNELSLAPERVNPDGGACALGHPIGASGARILVTLIHRLLRQSKNDGRTVKGIATCCIGGGEATAIAVEVSPQPAD</sequence>
<evidence type="ECO:0000256" key="5">
    <source>
        <dbReference type="RuleBase" id="RU003557"/>
    </source>
</evidence>
<dbReference type="Pfam" id="PF00108">
    <property type="entry name" value="Thiolase_N"/>
    <property type="match status" value="1"/>
</dbReference>
<dbReference type="InterPro" id="IPR002155">
    <property type="entry name" value="Thiolase"/>
</dbReference>
<feature type="domain" description="Thiolase C-terminal" evidence="7">
    <location>
        <begin position="270"/>
        <end position="395"/>
    </location>
</feature>
<dbReference type="Gene3D" id="3.40.47.10">
    <property type="match status" value="2"/>
</dbReference>
<evidence type="ECO:0000256" key="4">
    <source>
        <dbReference type="PIRSR" id="PIRSR000429-1"/>
    </source>
</evidence>
<dbReference type="InterPro" id="IPR020617">
    <property type="entry name" value="Thiolase_C"/>
</dbReference>
<name>A0A0J1K0A5_9GAMM</name>
<dbReference type="PATRIC" id="fig|320778.3.peg.2973"/>
<evidence type="ECO:0000259" key="7">
    <source>
        <dbReference type="Pfam" id="PF02803"/>
    </source>
</evidence>
<dbReference type="RefSeq" id="WP_047885796.1">
    <property type="nucleotide sequence ID" value="NZ_CP071326.1"/>
</dbReference>
<evidence type="ECO:0000313" key="8">
    <source>
        <dbReference type="EMBL" id="KLV07902.1"/>
    </source>
</evidence>
<comment type="similarity">
    <text evidence="1 5">Belongs to the thiolase-like superfamily. Thiolase family.</text>
</comment>
<dbReference type="InterPro" id="IPR020615">
    <property type="entry name" value="Thiolase_acyl_enz_int_AS"/>
</dbReference>
<reference evidence="8 9" key="1">
    <citation type="submission" date="2015-05" db="EMBL/GenBank/DDBJ databases">
        <title>Photobacterium galathea sp. nov.</title>
        <authorList>
            <person name="Machado H."/>
            <person name="Gram L."/>
        </authorList>
    </citation>
    <scope>NUCLEOTIDE SEQUENCE [LARGE SCALE GENOMIC DNA]</scope>
    <source>
        <strain evidence="8 9">DSM 22954</strain>
    </source>
</reference>
<dbReference type="PIRSF" id="PIRSF000429">
    <property type="entry name" value="Ac-CoA_Ac_transf"/>
    <property type="match status" value="1"/>
</dbReference>
<dbReference type="PANTHER" id="PTHR18919:SF164">
    <property type="entry name" value="ACETYL-COA ACETYLTRANSFERASE"/>
    <property type="match status" value="1"/>
</dbReference>
<dbReference type="PROSITE" id="PS00098">
    <property type="entry name" value="THIOLASE_1"/>
    <property type="match status" value="1"/>
</dbReference>
<dbReference type="EC" id="2.3.1.9" evidence="8"/>
<keyword evidence="2 5" id="KW-0808">Transferase</keyword>
<dbReference type="AlphaFoldDB" id="A0A0J1K0A5"/>
<dbReference type="EMBL" id="LDOU01000015">
    <property type="protein sequence ID" value="KLV07902.1"/>
    <property type="molecule type" value="Genomic_DNA"/>
</dbReference>
<dbReference type="Pfam" id="PF02803">
    <property type="entry name" value="Thiolase_C"/>
    <property type="match status" value="1"/>
</dbReference>
<evidence type="ECO:0000259" key="6">
    <source>
        <dbReference type="Pfam" id="PF00108"/>
    </source>
</evidence>
<feature type="active site" description="Proton acceptor" evidence="4">
    <location>
        <position position="383"/>
    </location>
</feature>